<organism evidence="1 2">
    <name type="scientific">Paenibacillus larvae subsp. pulvifaciens</name>
    <dbReference type="NCBI Taxonomy" id="1477"/>
    <lineage>
        <taxon>Bacteria</taxon>
        <taxon>Bacillati</taxon>
        <taxon>Bacillota</taxon>
        <taxon>Bacilli</taxon>
        <taxon>Bacillales</taxon>
        <taxon>Paenibacillaceae</taxon>
        <taxon>Paenibacillus</taxon>
    </lineage>
</organism>
<dbReference type="GeneID" id="64218089"/>
<name>A0A1V0UWQ4_9BACL</name>
<dbReference type="AlphaFoldDB" id="A0A1V0UWQ4"/>
<accession>A0A1V0UWQ4</accession>
<dbReference type="Proteomes" id="UP000192727">
    <property type="component" value="Chromosome"/>
</dbReference>
<gene>
    <name evidence="1" type="ORF">B7C51_18270</name>
</gene>
<evidence type="ECO:0000313" key="1">
    <source>
        <dbReference type="EMBL" id="ARF69340.1"/>
    </source>
</evidence>
<protein>
    <submittedName>
        <fullName evidence="1">Uncharacterized protein</fullName>
    </submittedName>
</protein>
<sequence length="77" mass="9001">MISDEQLDDYRIKGKKLRVIRDADPANDVKGIVVAWDEQHVLIRKQNRNIVKLSRSYTYQPFEAERPGEFTLPDKGE</sequence>
<dbReference type="EMBL" id="CP020557">
    <property type="protein sequence ID" value="ARF69340.1"/>
    <property type="molecule type" value="Genomic_DNA"/>
</dbReference>
<reference evidence="1 2" key="1">
    <citation type="submission" date="2017-03" db="EMBL/GenBank/DDBJ databases">
        <title>Paenibacillus larvae genome sequencing.</title>
        <authorList>
            <person name="Dingman D.W."/>
        </authorList>
    </citation>
    <scope>NUCLEOTIDE SEQUENCE [LARGE SCALE GENOMIC DNA]</scope>
    <source>
        <strain evidence="1 2">SAG 10367</strain>
    </source>
</reference>
<proteinExistence type="predicted"/>
<evidence type="ECO:0000313" key="2">
    <source>
        <dbReference type="Proteomes" id="UP000192727"/>
    </source>
</evidence>
<dbReference type="RefSeq" id="WP_024095020.1">
    <property type="nucleotide sequence ID" value="NZ_CP019794.1"/>
</dbReference>